<keyword evidence="5" id="KW-1185">Reference proteome</keyword>
<feature type="domain" description="CCHC-type" evidence="3">
    <location>
        <begin position="95"/>
        <end position="110"/>
    </location>
</feature>
<dbReference type="PANTHER" id="PTHR46888">
    <property type="entry name" value="ZINC KNUCKLE DOMAINCONTAINING PROTEIN-RELATED"/>
    <property type="match status" value="1"/>
</dbReference>
<dbReference type="PROSITE" id="PS50158">
    <property type="entry name" value="ZF_CCHC"/>
    <property type="match status" value="1"/>
</dbReference>
<reference evidence="4" key="1">
    <citation type="journal article" date="2020" name="Cell">
        <title>Large-Scale Comparative Analyses of Tick Genomes Elucidate Their Genetic Diversity and Vector Capacities.</title>
        <authorList>
            <consortium name="Tick Genome and Microbiome Consortium (TIGMIC)"/>
            <person name="Jia N."/>
            <person name="Wang J."/>
            <person name="Shi W."/>
            <person name="Du L."/>
            <person name="Sun Y."/>
            <person name="Zhan W."/>
            <person name="Jiang J.F."/>
            <person name="Wang Q."/>
            <person name="Zhang B."/>
            <person name="Ji P."/>
            <person name="Bell-Sakyi L."/>
            <person name="Cui X.M."/>
            <person name="Yuan T.T."/>
            <person name="Jiang B.G."/>
            <person name="Yang W.F."/>
            <person name="Lam T.T."/>
            <person name="Chang Q.C."/>
            <person name="Ding S.J."/>
            <person name="Wang X.J."/>
            <person name="Zhu J.G."/>
            <person name="Ruan X.D."/>
            <person name="Zhao L."/>
            <person name="Wei J.T."/>
            <person name="Ye R.Z."/>
            <person name="Que T.C."/>
            <person name="Du C.H."/>
            <person name="Zhou Y.H."/>
            <person name="Cheng J.X."/>
            <person name="Dai P.F."/>
            <person name="Guo W.B."/>
            <person name="Han X.H."/>
            <person name="Huang E.J."/>
            <person name="Li L.F."/>
            <person name="Wei W."/>
            <person name="Gao Y.C."/>
            <person name="Liu J.Z."/>
            <person name="Shao H.Z."/>
            <person name="Wang X."/>
            <person name="Wang C.C."/>
            <person name="Yang T.C."/>
            <person name="Huo Q.B."/>
            <person name="Li W."/>
            <person name="Chen H.Y."/>
            <person name="Chen S.E."/>
            <person name="Zhou L.G."/>
            <person name="Ni X.B."/>
            <person name="Tian J.H."/>
            <person name="Sheng Y."/>
            <person name="Liu T."/>
            <person name="Pan Y.S."/>
            <person name="Xia L.Y."/>
            <person name="Li J."/>
            <person name="Zhao F."/>
            <person name="Cao W.C."/>
        </authorList>
    </citation>
    <scope>NUCLEOTIDE SEQUENCE</scope>
    <source>
        <strain evidence="4">Rmic-2018</strain>
    </source>
</reference>
<accession>A0A9J6DRB9</accession>
<keyword evidence="1" id="KW-0862">Zinc</keyword>
<reference evidence="4" key="2">
    <citation type="submission" date="2021-09" db="EMBL/GenBank/DDBJ databases">
        <authorList>
            <person name="Jia N."/>
            <person name="Wang J."/>
            <person name="Shi W."/>
            <person name="Du L."/>
            <person name="Sun Y."/>
            <person name="Zhan W."/>
            <person name="Jiang J."/>
            <person name="Wang Q."/>
            <person name="Zhang B."/>
            <person name="Ji P."/>
            <person name="Sakyi L.B."/>
            <person name="Cui X."/>
            <person name="Yuan T."/>
            <person name="Jiang B."/>
            <person name="Yang W."/>
            <person name="Lam T.T.-Y."/>
            <person name="Chang Q."/>
            <person name="Ding S."/>
            <person name="Wang X."/>
            <person name="Zhu J."/>
            <person name="Ruan X."/>
            <person name="Zhao L."/>
            <person name="Wei J."/>
            <person name="Que T."/>
            <person name="Du C."/>
            <person name="Cheng J."/>
            <person name="Dai P."/>
            <person name="Han X."/>
            <person name="Huang E."/>
            <person name="Gao Y."/>
            <person name="Liu J."/>
            <person name="Shao H."/>
            <person name="Ye R."/>
            <person name="Li L."/>
            <person name="Wei W."/>
            <person name="Wang X."/>
            <person name="Wang C."/>
            <person name="Huo Q."/>
            <person name="Li W."/>
            <person name="Guo W."/>
            <person name="Chen H."/>
            <person name="Chen S."/>
            <person name="Zhou L."/>
            <person name="Zhou L."/>
            <person name="Ni X."/>
            <person name="Tian J."/>
            <person name="Zhou Y."/>
            <person name="Sheng Y."/>
            <person name="Liu T."/>
            <person name="Pan Y."/>
            <person name="Xia L."/>
            <person name="Li J."/>
            <person name="Zhao F."/>
            <person name="Cao W."/>
        </authorList>
    </citation>
    <scope>NUCLEOTIDE SEQUENCE</scope>
    <source>
        <strain evidence="4">Rmic-2018</strain>
        <tissue evidence="4">Larvae</tissue>
    </source>
</reference>
<evidence type="ECO:0000256" key="2">
    <source>
        <dbReference type="SAM" id="MobiDB-lite"/>
    </source>
</evidence>
<dbReference type="AlphaFoldDB" id="A0A9J6DRB9"/>
<dbReference type="GO" id="GO:0003676">
    <property type="term" value="F:nucleic acid binding"/>
    <property type="evidence" value="ECO:0007669"/>
    <property type="project" value="InterPro"/>
</dbReference>
<organism evidence="4 5">
    <name type="scientific">Rhipicephalus microplus</name>
    <name type="common">Cattle tick</name>
    <name type="synonym">Boophilus microplus</name>
    <dbReference type="NCBI Taxonomy" id="6941"/>
    <lineage>
        <taxon>Eukaryota</taxon>
        <taxon>Metazoa</taxon>
        <taxon>Ecdysozoa</taxon>
        <taxon>Arthropoda</taxon>
        <taxon>Chelicerata</taxon>
        <taxon>Arachnida</taxon>
        <taxon>Acari</taxon>
        <taxon>Parasitiformes</taxon>
        <taxon>Ixodida</taxon>
        <taxon>Ixodoidea</taxon>
        <taxon>Ixodidae</taxon>
        <taxon>Rhipicephalinae</taxon>
        <taxon>Rhipicephalus</taxon>
        <taxon>Boophilus</taxon>
    </lineage>
</organism>
<dbReference type="SMART" id="SM00343">
    <property type="entry name" value="ZnF_C2HC"/>
    <property type="match status" value="1"/>
</dbReference>
<dbReference type="PANTHER" id="PTHR46888:SF11">
    <property type="entry name" value="SCAN BOX DOMAIN-CONTAINING PROTEIN"/>
    <property type="match status" value="1"/>
</dbReference>
<feature type="region of interest" description="Disordered" evidence="2">
    <location>
        <begin position="24"/>
        <end position="77"/>
    </location>
</feature>
<dbReference type="EMBL" id="JABSTU010000007">
    <property type="protein sequence ID" value="KAH8024651.1"/>
    <property type="molecule type" value="Genomic_DNA"/>
</dbReference>
<keyword evidence="1" id="KW-0479">Metal-binding</keyword>
<feature type="compositionally biased region" description="Basic and acidic residues" evidence="2">
    <location>
        <begin position="24"/>
        <end position="34"/>
    </location>
</feature>
<evidence type="ECO:0000313" key="4">
    <source>
        <dbReference type="EMBL" id="KAH8024651.1"/>
    </source>
</evidence>
<dbReference type="Gene3D" id="4.10.60.10">
    <property type="entry name" value="Zinc finger, CCHC-type"/>
    <property type="match status" value="1"/>
</dbReference>
<sequence>MRLWVQDRIGEGDMERAAELADEFMTRRESERARSKPLLKFRRDDRKQPFRSSGTETVKGEPQEGAAAETEAATSVLKNEKKEEKAFEAKKPMVCYMCNEPGHVSTGCRKPKAVFPFPDRSDDSLELLKLYFYELTVNEKPCQLLRDSAATMDIVHPSYERPESCTGECVWIRQVVEENSVCLPIARVEVEGPFGLLVTEAVMSKNLPKH</sequence>
<dbReference type="VEuPathDB" id="VectorBase:LOC119161983"/>
<dbReference type="SUPFAM" id="SSF57756">
    <property type="entry name" value="Retrovirus zinc finger-like domains"/>
    <property type="match status" value="1"/>
</dbReference>
<keyword evidence="1" id="KW-0863">Zinc-finger</keyword>
<proteinExistence type="predicted"/>
<evidence type="ECO:0000259" key="3">
    <source>
        <dbReference type="PROSITE" id="PS50158"/>
    </source>
</evidence>
<dbReference type="GO" id="GO:0008270">
    <property type="term" value="F:zinc ion binding"/>
    <property type="evidence" value="ECO:0007669"/>
    <property type="project" value="UniProtKB-KW"/>
</dbReference>
<gene>
    <name evidence="4" type="ORF">HPB51_000131</name>
</gene>
<name>A0A9J6DRB9_RHIMP</name>
<comment type="caution">
    <text evidence="4">The sequence shown here is derived from an EMBL/GenBank/DDBJ whole genome shotgun (WGS) entry which is preliminary data.</text>
</comment>
<evidence type="ECO:0000256" key="1">
    <source>
        <dbReference type="PROSITE-ProRule" id="PRU00047"/>
    </source>
</evidence>
<dbReference type="Proteomes" id="UP000821866">
    <property type="component" value="Unassembled WGS sequence"/>
</dbReference>
<dbReference type="InterPro" id="IPR036875">
    <property type="entry name" value="Znf_CCHC_sf"/>
</dbReference>
<protein>
    <recommendedName>
        <fullName evidence="3">CCHC-type domain-containing protein</fullName>
    </recommendedName>
</protein>
<dbReference type="InterPro" id="IPR001878">
    <property type="entry name" value="Znf_CCHC"/>
</dbReference>
<evidence type="ECO:0000313" key="5">
    <source>
        <dbReference type="Proteomes" id="UP000821866"/>
    </source>
</evidence>